<organism evidence="3 4">
    <name type="scientific">Torulaspora globosa</name>
    <dbReference type="NCBI Taxonomy" id="48254"/>
    <lineage>
        <taxon>Eukaryota</taxon>
        <taxon>Fungi</taxon>
        <taxon>Dikarya</taxon>
        <taxon>Ascomycota</taxon>
        <taxon>Saccharomycotina</taxon>
        <taxon>Saccharomycetes</taxon>
        <taxon>Saccharomycetales</taxon>
        <taxon>Saccharomycetaceae</taxon>
        <taxon>Torulaspora</taxon>
    </lineage>
</organism>
<dbReference type="AlphaFoldDB" id="A0A7G3ZDG1"/>
<dbReference type="InterPro" id="IPR043129">
    <property type="entry name" value="ATPase_NBD"/>
</dbReference>
<dbReference type="SMART" id="SM00268">
    <property type="entry name" value="ACTIN"/>
    <property type="match status" value="1"/>
</dbReference>
<feature type="compositionally biased region" description="Low complexity" evidence="2">
    <location>
        <begin position="341"/>
        <end position="365"/>
    </location>
</feature>
<dbReference type="SUPFAM" id="SSF53067">
    <property type="entry name" value="Actin-like ATPase domain"/>
    <property type="match status" value="2"/>
</dbReference>
<evidence type="ECO:0000313" key="3">
    <source>
        <dbReference type="EMBL" id="QLL31547.1"/>
    </source>
</evidence>
<evidence type="ECO:0008006" key="5">
    <source>
        <dbReference type="Google" id="ProtNLM"/>
    </source>
</evidence>
<keyword evidence="4" id="KW-1185">Reference proteome</keyword>
<dbReference type="Proteomes" id="UP000515788">
    <property type="component" value="Chromosome 2"/>
</dbReference>
<feature type="region of interest" description="Disordered" evidence="2">
    <location>
        <begin position="340"/>
        <end position="365"/>
    </location>
</feature>
<protein>
    <recommendedName>
        <fullName evidence="5">Actin-related protein 7</fullName>
    </recommendedName>
</protein>
<dbReference type="Pfam" id="PF00022">
    <property type="entry name" value="Actin"/>
    <property type="match status" value="2"/>
</dbReference>
<name>A0A7G3ZDG1_9SACH</name>
<dbReference type="GeneID" id="59324666"/>
<dbReference type="Gene3D" id="3.90.640.10">
    <property type="entry name" value="Actin, Chain A, domain 4"/>
    <property type="match status" value="1"/>
</dbReference>
<gene>
    <name evidence="3" type="ORF">HG536_0B04110</name>
</gene>
<dbReference type="PANTHER" id="PTHR11937">
    <property type="entry name" value="ACTIN"/>
    <property type="match status" value="1"/>
</dbReference>
<dbReference type="InterPro" id="IPR004000">
    <property type="entry name" value="Actin"/>
</dbReference>
<dbReference type="Gene3D" id="3.30.420.40">
    <property type="match status" value="2"/>
</dbReference>
<reference evidence="3 4" key="1">
    <citation type="submission" date="2020-06" db="EMBL/GenBank/DDBJ databases">
        <title>The yeast mating-type switching endonuclease HO is a domesticated member of an unorthodox homing genetic element family.</title>
        <authorList>
            <person name="Coughlan A.Y."/>
            <person name="Lombardi L."/>
            <person name="Braun-Galleani S."/>
            <person name="Martos A.R."/>
            <person name="Galeote V."/>
            <person name="Bigey F."/>
            <person name="Dequin S."/>
            <person name="Byrne K.P."/>
            <person name="Wolfe K.H."/>
        </authorList>
    </citation>
    <scope>NUCLEOTIDE SEQUENCE [LARGE SCALE GENOMIC DNA]</scope>
    <source>
        <strain evidence="3 4">CBS764</strain>
    </source>
</reference>
<comment type="similarity">
    <text evidence="1">Belongs to the actin family.</text>
</comment>
<sequence>MTKEDKKCVVIHNGSHSTIAGFSNMELPQCIIPSTYLQRGDEMIFGTFEMLDEAQQNAPGTEVYTIMDSHGLPYNWTALEAQWRYIYEKQLKVSPHDLPLVISVPTSHAEFDMHVMERYFELAFVQLGVPVLQIVIEPLAVALSMGKSSALVVDIGAKGCTVTPIVDGTVIKSGVMRSKFGGNFLDFQISKLPQIDTPATASTCETWYNANTWIQQFKSTMLQVSDKNLVELERYYQEQLQLQQQQQQQMNGFQPYMVNPLTQKRNFLYNGQKTITMELRDCYKIAEYLFQPNLASDTFSSADGLSELMSKSIRKAGGSVSTMGTQSGGTGASLVYHRSHAAASGNPKSSSSAQSPGSGTPAAASSSSTTAAAAASAGGLTSEQVYSLLLTNVIITGCTSLIGGTEQRIINELSIRFPQYKLTTYANQIQFDRKVQTWISMSAMASLPNWELGRWYVPSDWRTAPAPASGTI</sequence>
<dbReference type="OrthoDB" id="5132116at2759"/>
<dbReference type="KEGG" id="tgb:HG536_0B04110"/>
<dbReference type="EMBL" id="CP059247">
    <property type="protein sequence ID" value="QLL31547.1"/>
    <property type="molecule type" value="Genomic_DNA"/>
</dbReference>
<evidence type="ECO:0000256" key="1">
    <source>
        <dbReference type="RuleBase" id="RU000487"/>
    </source>
</evidence>
<dbReference type="RefSeq" id="XP_037138222.1">
    <property type="nucleotide sequence ID" value="XM_037282327.1"/>
</dbReference>
<evidence type="ECO:0000256" key="2">
    <source>
        <dbReference type="SAM" id="MobiDB-lite"/>
    </source>
</evidence>
<evidence type="ECO:0000313" key="4">
    <source>
        <dbReference type="Proteomes" id="UP000515788"/>
    </source>
</evidence>
<proteinExistence type="inferred from homology"/>
<accession>A0A7G3ZDG1</accession>